<dbReference type="KEGG" id="tsv:DSM104635_02935"/>
<dbReference type="PROSITE" id="PS51257">
    <property type="entry name" value="PROKAR_LIPOPROTEIN"/>
    <property type="match status" value="1"/>
</dbReference>
<feature type="chain" id="PRO_5026191157" description="Lipoprotein" evidence="1">
    <location>
        <begin position="22"/>
        <end position="182"/>
    </location>
</feature>
<accession>A0A6I6MN16</accession>
<evidence type="ECO:0000313" key="3">
    <source>
        <dbReference type="Proteomes" id="UP000431269"/>
    </source>
</evidence>
<dbReference type="EMBL" id="CP047045">
    <property type="protein sequence ID" value="QGZ96079.1"/>
    <property type="molecule type" value="Genomic_DNA"/>
</dbReference>
<feature type="signal peptide" evidence="1">
    <location>
        <begin position="1"/>
        <end position="21"/>
    </location>
</feature>
<evidence type="ECO:0008006" key="4">
    <source>
        <dbReference type="Google" id="ProtNLM"/>
    </source>
</evidence>
<keyword evidence="1" id="KW-0732">Signal</keyword>
<keyword evidence="3" id="KW-1185">Reference proteome</keyword>
<evidence type="ECO:0000313" key="2">
    <source>
        <dbReference type="EMBL" id="QGZ96079.1"/>
    </source>
</evidence>
<name>A0A6I6MN16_9CAUL</name>
<reference evidence="3" key="1">
    <citation type="submission" date="2019-12" db="EMBL/GenBank/DDBJ databases">
        <title>Complete genome of Terracaulis silvestris 0127_4.</title>
        <authorList>
            <person name="Vieira S."/>
            <person name="Riedel T."/>
            <person name="Sproer C."/>
            <person name="Pascual J."/>
            <person name="Boedeker C."/>
            <person name="Overmann J."/>
        </authorList>
    </citation>
    <scope>NUCLEOTIDE SEQUENCE [LARGE SCALE GENOMIC DNA]</scope>
    <source>
        <strain evidence="3">0127_4</strain>
    </source>
</reference>
<organism evidence="2 3">
    <name type="scientific">Terricaulis silvestris</name>
    <dbReference type="NCBI Taxonomy" id="2686094"/>
    <lineage>
        <taxon>Bacteria</taxon>
        <taxon>Pseudomonadati</taxon>
        <taxon>Pseudomonadota</taxon>
        <taxon>Alphaproteobacteria</taxon>
        <taxon>Caulobacterales</taxon>
        <taxon>Caulobacteraceae</taxon>
        <taxon>Terricaulis</taxon>
    </lineage>
</organism>
<dbReference type="AlphaFoldDB" id="A0A6I6MN16"/>
<protein>
    <recommendedName>
        <fullName evidence="4">Lipoprotein</fullName>
    </recommendedName>
</protein>
<gene>
    <name evidence="2" type="ORF">DSM104635_02935</name>
</gene>
<dbReference type="RefSeq" id="WP_158766893.1">
    <property type="nucleotide sequence ID" value="NZ_CP047045.1"/>
</dbReference>
<dbReference type="Proteomes" id="UP000431269">
    <property type="component" value="Chromosome"/>
</dbReference>
<proteinExistence type="predicted"/>
<evidence type="ECO:0000256" key="1">
    <source>
        <dbReference type="SAM" id="SignalP"/>
    </source>
</evidence>
<sequence length="182" mass="18597">MRIFKAISVSMFFALAACGQAAAPNDADAQTAGAATSATGEATADEKSAILAALNLSANAQGHVQNECGDMVTPQFIVADVGPGVGRAIAFVIGGGPSAAACYGDGPLVVLYRSTEGGWREIYQNRGGGIIILPTQHNGGNDFADGGPGFSFPVWEWNGTTYVNANRTVADSALGDARFIPN</sequence>